<dbReference type="KEGG" id="cox:E0W60_27525"/>
<dbReference type="EMBL" id="CP038635">
    <property type="protein sequence ID" value="QBY54718.1"/>
    <property type="molecule type" value="Genomic_DNA"/>
</dbReference>
<dbReference type="AlphaFoldDB" id="A0A4P7LGG1"/>
<dbReference type="PROSITE" id="PS50977">
    <property type="entry name" value="HTH_TETR_2"/>
    <property type="match status" value="1"/>
</dbReference>
<feature type="domain" description="HTH tetR-type" evidence="5">
    <location>
        <begin position="22"/>
        <end position="82"/>
    </location>
</feature>
<dbReference type="InterPro" id="IPR050109">
    <property type="entry name" value="HTH-type_TetR-like_transc_reg"/>
</dbReference>
<name>A0A4P7LGG1_9BURK</name>
<dbReference type="SUPFAM" id="SSF48498">
    <property type="entry name" value="Tetracyclin repressor-like, C-terminal domain"/>
    <property type="match status" value="1"/>
</dbReference>
<keyword evidence="3" id="KW-0804">Transcription</keyword>
<dbReference type="OrthoDB" id="8595767at2"/>
<dbReference type="SUPFAM" id="SSF46689">
    <property type="entry name" value="Homeodomain-like"/>
    <property type="match status" value="1"/>
</dbReference>
<sequence>MPSSMPPPTKAPPAALKNRRGLETRDRILAVARELISAHGYSEVTLDQISAEVGVAKSSLLWHFGSKEMLLAQAATSLFEDFGNELGGVARHAGKTPPQRLENLFDELADYFTANPEAKGVVLGLLFSGGVPASVREQIRHSWDAHVRDLAEVLSVPGQPLPPEMSRLIVATLHGCYVHWYASDRSEPIAGFLAPARTLFSDWLRARAGRAEDDRGRQARLASTHAARSHSA</sequence>
<dbReference type="Pfam" id="PF00440">
    <property type="entry name" value="TetR_N"/>
    <property type="match status" value="1"/>
</dbReference>
<dbReference type="Proteomes" id="UP000295294">
    <property type="component" value="Chromosome 2"/>
</dbReference>
<feature type="DNA-binding region" description="H-T-H motif" evidence="4">
    <location>
        <begin position="45"/>
        <end position="64"/>
    </location>
</feature>
<evidence type="ECO:0000259" key="5">
    <source>
        <dbReference type="PROSITE" id="PS50977"/>
    </source>
</evidence>
<evidence type="ECO:0000256" key="3">
    <source>
        <dbReference type="ARBA" id="ARBA00023163"/>
    </source>
</evidence>
<dbReference type="InterPro" id="IPR036271">
    <property type="entry name" value="Tet_transcr_reg_TetR-rel_C_sf"/>
</dbReference>
<dbReference type="PANTHER" id="PTHR30055">
    <property type="entry name" value="HTH-TYPE TRANSCRIPTIONAL REGULATOR RUTR"/>
    <property type="match status" value="1"/>
</dbReference>
<dbReference type="InterPro" id="IPR009057">
    <property type="entry name" value="Homeodomain-like_sf"/>
</dbReference>
<reference evidence="6 7" key="1">
    <citation type="submission" date="2019-03" db="EMBL/GenBank/DDBJ databases">
        <title>Efficiently degradation of phenoxyalkanoic acid herbicides by Cupriavidus oxalaticus strain X32.</title>
        <authorList>
            <person name="Sheng X."/>
        </authorList>
    </citation>
    <scope>NUCLEOTIDE SEQUENCE [LARGE SCALE GENOMIC DNA]</scope>
    <source>
        <strain evidence="6 7">X32</strain>
    </source>
</reference>
<evidence type="ECO:0000256" key="2">
    <source>
        <dbReference type="ARBA" id="ARBA00023125"/>
    </source>
</evidence>
<organism evidence="6 7">
    <name type="scientific">Cupriavidus oxalaticus</name>
    <dbReference type="NCBI Taxonomy" id="96344"/>
    <lineage>
        <taxon>Bacteria</taxon>
        <taxon>Pseudomonadati</taxon>
        <taxon>Pseudomonadota</taxon>
        <taxon>Betaproteobacteria</taxon>
        <taxon>Burkholderiales</taxon>
        <taxon>Burkholderiaceae</taxon>
        <taxon>Cupriavidus</taxon>
    </lineage>
</organism>
<dbReference type="GO" id="GO:0003700">
    <property type="term" value="F:DNA-binding transcription factor activity"/>
    <property type="evidence" value="ECO:0007669"/>
    <property type="project" value="TreeGrafter"/>
</dbReference>
<dbReference type="PRINTS" id="PR00455">
    <property type="entry name" value="HTHTETR"/>
</dbReference>
<gene>
    <name evidence="6" type="ORF">E0W60_27525</name>
</gene>
<proteinExistence type="predicted"/>
<evidence type="ECO:0000313" key="7">
    <source>
        <dbReference type="Proteomes" id="UP000295294"/>
    </source>
</evidence>
<dbReference type="PANTHER" id="PTHR30055:SF234">
    <property type="entry name" value="HTH-TYPE TRANSCRIPTIONAL REGULATOR BETI"/>
    <property type="match status" value="1"/>
</dbReference>
<dbReference type="GO" id="GO:0000976">
    <property type="term" value="F:transcription cis-regulatory region binding"/>
    <property type="evidence" value="ECO:0007669"/>
    <property type="project" value="TreeGrafter"/>
</dbReference>
<accession>A0A4P7LGG1</accession>
<evidence type="ECO:0000256" key="4">
    <source>
        <dbReference type="PROSITE-ProRule" id="PRU00335"/>
    </source>
</evidence>
<protein>
    <submittedName>
        <fullName evidence="6">TetR/AcrR family transcriptional regulator</fullName>
    </submittedName>
</protein>
<dbReference type="Gene3D" id="1.10.357.10">
    <property type="entry name" value="Tetracycline Repressor, domain 2"/>
    <property type="match status" value="1"/>
</dbReference>
<dbReference type="InterPro" id="IPR001647">
    <property type="entry name" value="HTH_TetR"/>
</dbReference>
<evidence type="ECO:0000313" key="6">
    <source>
        <dbReference type="EMBL" id="QBY54718.1"/>
    </source>
</evidence>
<keyword evidence="2 4" id="KW-0238">DNA-binding</keyword>
<keyword evidence="1" id="KW-0805">Transcription regulation</keyword>
<evidence type="ECO:0000256" key="1">
    <source>
        <dbReference type="ARBA" id="ARBA00023015"/>
    </source>
</evidence>
<dbReference type="STRING" id="1349762.GCA_001592245_03711"/>